<protein>
    <submittedName>
        <fullName evidence="1">Uncharacterized protein</fullName>
    </submittedName>
</protein>
<evidence type="ECO:0000313" key="1">
    <source>
        <dbReference type="EMBL" id="QEG39319.1"/>
    </source>
</evidence>
<name>A0A5B9QML5_9BACT</name>
<keyword evidence="2" id="KW-1185">Reference proteome</keyword>
<dbReference type="Proteomes" id="UP000325286">
    <property type="component" value="Chromosome"/>
</dbReference>
<sequence length="124" mass="13969">MALGDRWRTGPGSGAVSCKRVSLNIENFTVEMRLFANRAHVHTINRRSLAARDATQVFYRSDQSSLVSRFFRERIFNQGVDCFDLAEHFRVRARGRGSNIRAPGGLTADPDSQALLSWASLLER</sequence>
<reference evidence="1 2" key="1">
    <citation type="submission" date="2019-08" db="EMBL/GenBank/DDBJ databases">
        <title>Deep-cultivation of Planctomycetes and their phenomic and genomic characterization uncovers novel biology.</title>
        <authorList>
            <person name="Wiegand S."/>
            <person name="Jogler M."/>
            <person name="Boedeker C."/>
            <person name="Pinto D."/>
            <person name="Vollmers J."/>
            <person name="Rivas-Marin E."/>
            <person name="Kohn T."/>
            <person name="Peeters S.H."/>
            <person name="Heuer A."/>
            <person name="Rast P."/>
            <person name="Oberbeckmann S."/>
            <person name="Bunk B."/>
            <person name="Jeske O."/>
            <person name="Meyerdierks A."/>
            <person name="Storesund J.E."/>
            <person name="Kallscheuer N."/>
            <person name="Luecker S."/>
            <person name="Lage O.M."/>
            <person name="Pohl T."/>
            <person name="Merkel B.J."/>
            <person name="Hornburger P."/>
            <person name="Mueller R.-W."/>
            <person name="Bruemmer F."/>
            <person name="Labrenz M."/>
            <person name="Spormann A.M."/>
            <person name="Op den Camp H."/>
            <person name="Overmann J."/>
            <person name="Amann R."/>
            <person name="Jetten M.S.M."/>
            <person name="Mascher T."/>
            <person name="Medema M.H."/>
            <person name="Devos D.P."/>
            <person name="Kaster A.-K."/>
            <person name="Ovreas L."/>
            <person name="Rohde M."/>
            <person name="Galperin M.Y."/>
            <person name="Jogler C."/>
        </authorList>
    </citation>
    <scope>NUCLEOTIDE SEQUENCE [LARGE SCALE GENOMIC DNA]</scope>
    <source>
        <strain evidence="1 2">UC8</strain>
    </source>
</reference>
<organism evidence="1 2">
    <name type="scientific">Roseimaritima ulvae</name>
    <dbReference type="NCBI Taxonomy" id="980254"/>
    <lineage>
        <taxon>Bacteria</taxon>
        <taxon>Pseudomonadati</taxon>
        <taxon>Planctomycetota</taxon>
        <taxon>Planctomycetia</taxon>
        <taxon>Pirellulales</taxon>
        <taxon>Pirellulaceae</taxon>
        <taxon>Roseimaritima</taxon>
    </lineage>
</organism>
<evidence type="ECO:0000313" key="2">
    <source>
        <dbReference type="Proteomes" id="UP000325286"/>
    </source>
</evidence>
<dbReference type="KEGG" id="rul:UC8_12840"/>
<dbReference type="EMBL" id="CP042914">
    <property type="protein sequence ID" value="QEG39319.1"/>
    <property type="molecule type" value="Genomic_DNA"/>
</dbReference>
<proteinExistence type="predicted"/>
<gene>
    <name evidence="1" type="ORF">UC8_12840</name>
</gene>
<dbReference type="AlphaFoldDB" id="A0A5B9QML5"/>
<accession>A0A5B9QML5</accession>